<proteinExistence type="predicted"/>
<protein>
    <submittedName>
        <fullName evidence="1">Uncharacterized protein</fullName>
    </submittedName>
</protein>
<sequence length="157" mass="16981">MQHGIVGNQWRQAVCRRRGTADIAHQRGAVADLDGGEVCAGLGQTGVVLECDVRGLDLSGGHQCAQAQTAFRSETEVIQARNLLDVDHMRRCSRMLFHHHQQIRTSGHQAGSACAALQQFCGLLQAGGFCILKELHACDSCFMRLRCGGWPKALASA</sequence>
<gene>
    <name evidence="1" type="ORF">SDC9_147711</name>
</gene>
<evidence type="ECO:0000313" key="1">
    <source>
        <dbReference type="EMBL" id="MPN00516.1"/>
    </source>
</evidence>
<accession>A0A645EGE8</accession>
<reference evidence="1" key="1">
    <citation type="submission" date="2019-08" db="EMBL/GenBank/DDBJ databases">
        <authorList>
            <person name="Kucharzyk K."/>
            <person name="Murdoch R.W."/>
            <person name="Higgins S."/>
            <person name="Loffler F."/>
        </authorList>
    </citation>
    <scope>NUCLEOTIDE SEQUENCE</scope>
</reference>
<name>A0A645EGE8_9ZZZZ</name>
<dbReference type="AlphaFoldDB" id="A0A645EGE8"/>
<comment type="caution">
    <text evidence="1">The sequence shown here is derived from an EMBL/GenBank/DDBJ whole genome shotgun (WGS) entry which is preliminary data.</text>
</comment>
<organism evidence="1">
    <name type="scientific">bioreactor metagenome</name>
    <dbReference type="NCBI Taxonomy" id="1076179"/>
    <lineage>
        <taxon>unclassified sequences</taxon>
        <taxon>metagenomes</taxon>
        <taxon>ecological metagenomes</taxon>
    </lineage>
</organism>
<dbReference type="EMBL" id="VSSQ01046558">
    <property type="protein sequence ID" value="MPN00516.1"/>
    <property type="molecule type" value="Genomic_DNA"/>
</dbReference>